<evidence type="ECO:0000313" key="8">
    <source>
        <dbReference type="EMBL" id="GAK47880.1"/>
    </source>
</evidence>
<dbReference type="InterPro" id="IPR015424">
    <property type="entry name" value="PyrdxlP-dep_Trfase"/>
</dbReference>
<dbReference type="EC" id="2.6.1.-" evidence="6"/>
<keyword evidence="9" id="KW-1185">Reference proteome</keyword>
<evidence type="ECO:0000256" key="4">
    <source>
        <dbReference type="ARBA" id="ARBA00022679"/>
    </source>
</evidence>
<dbReference type="Gene3D" id="3.90.1150.10">
    <property type="entry name" value="Aspartate Aminotransferase, domain 1"/>
    <property type="match status" value="1"/>
</dbReference>
<evidence type="ECO:0000313" key="9">
    <source>
        <dbReference type="Proteomes" id="UP000028700"/>
    </source>
</evidence>
<dbReference type="RefSeq" id="WP_034527705.1">
    <property type="nucleotide sequence ID" value="NZ_BBJM01000014.1"/>
</dbReference>
<dbReference type="PANTHER" id="PTHR46383">
    <property type="entry name" value="ASPARTATE AMINOTRANSFERASE"/>
    <property type="match status" value="1"/>
</dbReference>
<dbReference type="GO" id="GO:0006520">
    <property type="term" value="P:amino acid metabolic process"/>
    <property type="evidence" value="ECO:0007669"/>
    <property type="project" value="InterPro"/>
</dbReference>
<evidence type="ECO:0000256" key="1">
    <source>
        <dbReference type="ARBA" id="ARBA00001933"/>
    </source>
</evidence>
<proteinExistence type="inferred from homology"/>
<dbReference type="Proteomes" id="UP000028700">
    <property type="component" value="Unassembled WGS sequence"/>
</dbReference>
<evidence type="ECO:0000256" key="2">
    <source>
        <dbReference type="ARBA" id="ARBA00007441"/>
    </source>
</evidence>
<dbReference type="PROSITE" id="PS00105">
    <property type="entry name" value="AA_TRANSFER_CLASS_1"/>
    <property type="match status" value="1"/>
</dbReference>
<evidence type="ECO:0000256" key="5">
    <source>
        <dbReference type="ARBA" id="ARBA00022898"/>
    </source>
</evidence>
<dbReference type="OrthoDB" id="9802328at2"/>
<comment type="cofactor">
    <cofactor evidence="1 6">
        <name>pyridoxal 5'-phosphate</name>
        <dbReference type="ChEBI" id="CHEBI:597326"/>
    </cofactor>
</comment>
<dbReference type="CDD" id="cd00609">
    <property type="entry name" value="AAT_like"/>
    <property type="match status" value="1"/>
</dbReference>
<dbReference type="PRINTS" id="PR00753">
    <property type="entry name" value="ACCSYNTHASE"/>
</dbReference>
<keyword evidence="3 6" id="KW-0032">Aminotransferase</keyword>
<dbReference type="InterPro" id="IPR004839">
    <property type="entry name" value="Aminotransferase_I/II_large"/>
</dbReference>
<dbReference type="STRING" id="1291743.LOSG293_140190"/>
<dbReference type="InterPro" id="IPR015421">
    <property type="entry name" value="PyrdxlP-dep_Trfase_major"/>
</dbReference>
<dbReference type="InterPro" id="IPR050596">
    <property type="entry name" value="AspAT/PAT-like"/>
</dbReference>
<keyword evidence="4 6" id="KW-0808">Transferase</keyword>
<dbReference type="GO" id="GO:0008483">
    <property type="term" value="F:transaminase activity"/>
    <property type="evidence" value="ECO:0007669"/>
    <property type="project" value="UniProtKB-KW"/>
</dbReference>
<feature type="domain" description="Aminotransferase class I/classII large" evidence="7">
    <location>
        <begin position="31"/>
        <end position="384"/>
    </location>
</feature>
<comment type="similarity">
    <text evidence="2 6">Belongs to the class-I pyridoxal-phosphate-dependent aminotransferase family.</text>
</comment>
<dbReference type="Gene3D" id="3.40.640.10">
    <property type="entry name" value="Type I PLP-dependent aspartate aminotransferase-like (Major domain)"/>
    <property type="match status" value="1"/>
</dbReference>
<name>A0A081BIL2_9LACO</name>
<dbReference type="PANTHER" id="PTHR46383:SF1">
    <property type="entry name" value="ASPARTATE AMINOTRANSFERASE"/>
    <property type="match status" value="1"/>
</dbReference>
<evidence type="ECO:0000256" key="6">
    <source>
        <dbReference type="RuleBase" id="RU000481"/>
    </source>
</evidence>
<gene>
    <name evidence="8" type="ORF">LOSG293_140190</name>
</gene>
<dbReference type="InterPro" id="IPR004838">
    <property type="entry name" value="NHTrfase_class1_PyrdxlP-BS"/>
</dbReference>
<evidence type="ECO:0000256" key="3">
    <source>
        <dbReference type="ARBA" id="ARBA00022576"/>
    </source>
</evidence>
<dbReference type="SUPFAM" id="SSF53383">
    <property type="entry name" value="PLP-dependent transferases"/>
    <property type="match status" value="1"/>
</dbReference>
<comment type="caution">
    <text evidence="8">The sequence shown here is derived from an EMBL/GenBank/DDBJ whole genome shotgun (WGS) entry which is preliminary data.</text>
</comment>
<sequence length="397" mass="42861">MKLSRRIQDIQPSATMKTLGLAKQLQAEGVDMINMGIGEPDFTTPEVIETAAITAIKTGKASFYTPASGLKELKQAISDHFADAFHLNYDLDQIAVTTGAKMALYATFQAILDPGDEVLLPEPYWVSYAEQIKLAGAKPVAAPLDANGRLTVDLLAAKATDQTKAIILNSPQNPTGEIYSRDELIAFGNWAVHQGIVIISDEIYGELVYNGQTFHSMGALGEQIKAQTIIINGVSKTYSMTGWRIGIVMGDAQMIKAISAFVSHATGNPAAVSQYASIEAFRSGATAAEKMRKEFETRLNTIYPKLVAIPGFRLTKKPEGAFYLFPNIEEALALTQLSSTEFVSGLLTEAHVAVVDGIVFGVPGHIRLSYALSLEQLETGVERIKNFVIKNSSGGKN</sequence>
<keyword evidence="5" id="KW-0663">Pyridoxal phosphate</keyword>
<reference evidence="8" key="1">
    <citation type="journal article" date="2014" name="Genome Announc.">
        <title>Draft Genome Sequence of Lactobacillus oryzae Strain SG293T.</title>
        <authorList>
            <person name="Tanizawa Y."/>
            <person name="Fujisawa T."/>
            <person name="Mochizuki T."/>
            <person name="Kaminuma E."/>
            <person name="Nakamura Y."/>
            <person name="Tohno M."/>
        </authorList>
    </citation>
    <scope>NUCLEOTIDE SEQUENCE [LARGE SCALE GENOMIC DNA]</scope>
    <source>
        <strain evidence="8">SG293</strain>
    </source>
</reference>
<evidence type="ECO:0000259" key="7">
    <source>
        <dbReference type="Pfam" id="PF00155"/>
    </source>
</evidence>
<dbReference type="InterPro" id="IPR015422">
    <property type="entry name" value="PyrdxlP-dep_Trfase_small"/>
</dbReference>
<dbReference type="AlphaFoldDB" id="A0A081BIL2"/>
<dbReference type="GO" id="GO:0030170">
    <property type="term" value="F:pyridoxal phosphate binding"/>
    <property type="evidence" value="ECO:0007669"/>
    <property type="project" value="InterPro"/>
</dbReference>
<accession>A0A081BIL2</accession>
<dbReference type="Pfam" id="PF00155">
    <property type="entry name" value="Aminotran_1_2"/>
    <property type="match status" value="1"/>
</dbReference>
<dbReference type="FunFam" id="3.40.640.10:FF:000033">
    <property type="entry name" value="Aspartate aminotransferase"/>
    <property type="match status" value="1"/>
</dbReference>
<dbReference type="eggNOG" id="COG0436">
    <property type="taxonomic scope" value="Bacteria"/>
</dbReference>
<organism evidence="8 9">
    <name type="scientific">Secundilactobacillus oryzae JCM 18671</name>
    <dbReference type="NCBI Taxonomy" id="1291743"/>
    <lineage>
        <taxon>Bacteria</taxon>
        <taxon>Bacillati</taxon>
        <taxon>Bacillota</taxon>
        <taxon>Bacilli</taxon>
        <taxon>Lactobacillales</taxon>
        <taxon>Lactobacillaceae</taxon>
        <taxon>Secundilactobacillus</taxon>
    </lineage>
</organism>
<protein>
    <recommendedName>
        <fullName evidence="6">Aminotransferase</fullName>
        <ecNumber evidence="6">2.6.1.-</ecNumber>
    </recommendedName>
</protein>
<dbReference type="EMBL" id="BBJM01000014">
    <property type="protein sequence ID" value="GAK47880.1"/>
    <property type="molecule type" value="Genomic_DNA"/>
</dbReference>